<comment type="caution">
    <text evidence="3">The sequence shown here is derived from an EMBL/GenBank/DDBJ whole genome shotgun (WGS) entry which is preliminary data.</text>
</comment>
<keyword evidence="2" id="KW-0732">Signal</keyword>
<feature type="chain" id="PRO_5046032633" description="Lipoprotein" evidence="2">
    <location>
        <begin position="21"/>
        <end position="279"/>
    </location>
</feature>
<evidence type="ECO:0008006" key="5">
    <source>
        <dbReference type="Google" id="ProtNLM"/>
    </source>
</evidence>
<protein>
    <recommendedName>
        <fullName evidence="5">Lipoprotein</fullName>
    </recommendedName>
</protein>
<dbReference type="PROSITE" id="PS51257">
    <property type="entry name" value="PROKAR_LIPOPROTEIN"/>
    <property type="match status" value="1"/>
</dbReference>
<proteinExistence type="predicted"/>
<sequence>MSYRFTLVAVAAVLTLTGCAKSKTADQAPAFDFGSTRVTVTHIPTKTDDGTKLYVTIDGKDAGALGIGESMEVQLPEGKHKVGGYARSLIGRVTISPVDVATSRDAISHVTYSVANLKPTFLVRASTPVPKPKSESIPAEPVPSMPKQIEDPVTAEQTQAATPAAPVTTQQTQAATPAAPVTTQQTQAATPAAPVTTQQTQAATPAAPVTTQQTQAATPAAPVTTQQTQAATPAAPVTTQQTQTPQVTELTPTTQSQTSQATQGSATPVITDLTSTPQA</sequence>
<dbReference type="EMBL" id="JAFMOU010000070">
    <property type="protein sequence ID" value="MBU9836561.1"/>
    <property type="molecule type" value="Genomic_DNA"/>
</dbReference>
<evidence type="ECO:0000313" key="3">
    <source>
        <dbReference type="EMBL" id="MBU9836561.1"/>
    </source>
</evidence>
<feature type="signal peptide" evidence="2">
    <location>
        <begin position="1"/>
        <end position="20"/>
    </location>
</feature>
<evidence type="ECO:0000313" key="4">
    <source>
        <dbReference type="Proteomes" id="UP000699865"/>
    </source>
</evidence>
<feature type="compositionally biased region" description="Low complexity" evidence="1">
    <location>
        <begin position="152"/>
        <end position="268"/>
    </location>
</feature>
<dbReference type="RefSeq" id="WP_217138872.1">
    <property type="nucleotide sequence ID" value="NZ_JAFMOU010000070.1"/>
</dbReference>
<keyword evidence="4" id="KW-1185">Reference proteome</keyword>
<evidence type="ECO:0000256" key="1">
    <source>
        <dbReference type="SAM" id="MobiDB-lite"/>
    </source>
</evidence>
<name>A0ABS6L4G5_9GAMM</name>
<dbReference type="Proteomes" id="UP000699865">
    <property type="component" value="Unassembled WGS sequence"/>
</dbReference>
<gene>
    <name evidence="3" type="ORF">J1786_17290</name>
</gene>
<evidence type="ECO:0000256" key="2">
    <source>
        <dbReference type="SAM" id="SignalP"/>
    </source>
</evidence>
<accession>A0ABS6L4G5</accession>
<reference evidence="3 4" key="1">
    <citation type="submission" date="2021-03" db="EMBL/GenBank/DDBJ databases">
        <title>Five novel Rahnella species.</title>
        <authorList>
            <person name="Brady C."/>
            <person name="Asselin J."/>
            <person name="Beer S."/>
            <person name="Bruberg M.B."/>
            <person name="Crampton B."/>
            <person name="Venter S."/>
            <person name="Arnold D."/>
            <person name="Denman S."/>
        </authorList>
    </citation>
    <scope>NUCLEOTIDE SEQUENCE [LARGE SCALE GENOMIC DNA]</scope>
    <source>
        <strain evidence="3 4">L72c</strain>
    </source>
</reference>
<organism evidence="3 4">
    <name type="scientific">Rahnella perminowiae</name>
    <dbReference type="NCBI Taxonomy" id="2816244"/>
    <lineage>
        <taxon>Bacteria</taxon>
        <taxon>Pseudomonadati</taxon>
        <taxon>Pseudomonadota</taxon>
        <taxon>Gammaproteobacteria</taxon>
        <taxon>Enterobacterales</taxon>
        <taxon>Yersiniaceae</taxon>
        <taxon>Rahnella</taxon>
    </lineage>
</organism>
<feature type="region of interest" description="Disordered" evidence="1">
    <location>
        <begin position="127"/>
        <end position="279"/>
    </location>
</feature>